<proteinExistence type="predicted"/>
<evidence type="ECO:0000313" key="2">
    <source>
        <dbReference type="Proteomes" id="UP000006860"/>
    </source>
</evidence>
<reference evidence="2" key="1">
    <citation type="submission" date="2011-02" db="EMBL/GenBank/DDBJ databases">
        <title>The complete genome of Planctomyces brasiliensis DSM 5305.</title>
        <authorList>
            <person name="Lucas S."/>
            <person name="Copeland A."/>
            <person name="Lapidus A."/>
            <person name="Bruce D."/>
            <person name="Goodwin L."/>
            <person name="Pitluck S."/>
            <person name="Kyrpides N."/>
            <person name="Mavromatis K."/>
            <person name="Pagani I."/>
            <person name="Ivanova N."/>
            <person name="Ovchinnikova G."/>
            <person name="Lu M."/>
            <person name="Detter J.C."/>
            <person name="Han C."/>
            <person name="Land M."/>
            <person name="Hauser L."/>
            <person name="Markowitz V."/>
            <person name="Cheng J.-F."/>
            <person name="Hugenholtz P."/>
            <person name="Woyke T."/>
            <person name="Wu D."/>
            <person name="Tindall B."/>
            <person name="Pomrenke H.G."/>
            <person name="Brambilla E."/>
            <person name="Klenk H.-P."/>
            <person name="Eisen J.A."/>
        </authorList>
    </citation>
    <scope>NUCLEOTIDE SEQUENCE [LARGE SCALE GENOMIC DNA]</scope>
    <source>
        <strain evidence="2">ATCC 49424 / DSM 5305 / JCM 21570 / NBRC 103401 / IFAM 1448</strain>
    </source>
</reference>
<sequence length="185" mass="20469">MSQIYLVRPGQTDFDVQNRIQGALDMPLNEEGLREVESLAEMLSQQPIDLILSGPNDPSSGTAEILAERLDVPHKTCEGLRNLSQGLWEGLEVDEVKRKFPSVYRHWEDSPIDVSIPNAEPTREAAVRVQKVLRKYTRKVPAVLIVAAEPLATLVACVVEGRKLCLQCSAAEKERCSVQQLVPGA</sequence>
<dbReference type="Gene3D" id="3.40.50.1240">
    <property type="entry name" value="Phosphoglycerate mutase-like"/>
    <property type="match status" value="1"/>
</dbReference>
<evidence type="ECO:0000313" key="1">
    <source>
        <dbReference type="EMBL" id="ADY60015.1"/>
    </source>
</evidence>
<dbReference type="RefSeq" id="WP_013628739.1">
    <property type="nucleotide sequence ID" value="NC_015174.1"/>
</dbReference>
<dbReference type="PANTHER" id="PTHR48100:SF59">
    <property type="entry name" value="ADENOSYLCOBALAMIN_ALPHA-RIBAZOLE PHOSPHATASE"/>
    <property type="match status" value="1"/>
</dbReference>
<gene>
    <name evidence="1" type="ordered locus">Plabr_2414</name>
</gene>
<dbReference type="GO" id="GO:0016791">
    <property type="term" value="F:phosphatase activity"/>
    <property type="evidence" value="ECO:0007669"/>
    <property type="project" value="TreeGrafter"/>
</dbReference>
<dbReference type="KEGG" id="pbs:Plabr_2414"/>
<dbReference type="HOGENOM" id="CLU_033323_8_4_0"/>
<keyword evidence="2" id="KW-1185">Reference proteome</keyword>
<dbReference type="Proteomes" id="UP000006860">
    <property type="component" value="Chromosome"/>
</dbReference>
<dbReference type="SUPFAM" id="SSF53254">
    <property type="entry name" value="Phosphoglycerate mutase-like"/>
    <property type="match status" value="1"/>
</dbReference>
<dbReference type="InterPro" id="IPR029033">
    <property type="entry name" value="His_PPase_superfam"/>
</dbReference>
<dbReference type="OrthoDB" id="9781415at2"/>
<protein>
    <submittedName>
        <fullName evidence="1">Phosphoglycerate mutase</fullName>
    </submittedName>
</protein>
<organism evidence="1 2">
    <name type="scientific">Rubinisphaera brasiliensis (strain ATCC 49424 / DSM 5305 / JCM 21570 / IAM 15109 / NBRC 103401 / IFAM 1448)</name>
    <name type="common">Planctomyces brasiliensis</name>
    <dbReference type="NCBI Taxonomy" id="756272"/>
    <lineage>
        <taxon>Bacteria</taxon>
        <taxon>Pseudomonadati</taxon>
        <taxon>Planctomycetota</taxon>
        <taxon>Planctomycetia</taxon>
        <taxon>Planctomycetales</taxon>
        <taxon>Planctomycetaceae</taxon>
        <taxon>Rubinisphaera</taxon>
    </lineage>
</organism>
<accession>F0SN11</accession>
<dbReference type="Pfam" id="PF00300">
    <property type="entry name" value="His_Phos_1"/>
    <property type="match status" value="1"/>
</dbReference>
<dbReference type="EMBL" id="CP002546">
    <property type="protein sequence ID" value="ADY60015.1"/>
    <property type="molecule type" value="Genomic_DNA"/>
</dbReference>
<dbReference type="InterPro" id="IPR013078">
    <property type="entry name" value="His_Pase_superF_clade-1"/>
</dbReference>
<dbReference type="PANTHER" id="PTHR48100">
    <property type="entry name" value="BROAD-SPECIFICITY PHOSPHATASE YOR283W-RELATED"/>
    <property type="match status" value="1"/>
</dbReference>
<dbReference type="STRING" id="756272.Plabr_2414"/>
<name>F0SN11_RUBBR</name>
<dbReference type="InterPro" id="IPR050275">
    <property type="entry name" value="PGM_Phosphatase"/>
</dbReference>
<dbReference type="GO" id="GO:0005737">
    <property type="term" value="C:cytoplasm"/>
    <property type="evidence" value="ECO:0007669"/>
    <property type="project" value="TreeGrafter"/>
</dbReference>
<dbReference type="CDD" id="cd07067">
    <property type="entry name" value="HP_PGM_like"/>
    <property type="match status" value="1"/>
</dbReference>
<dbReference type="eggNOG" id="COG0406">
    <property type="taxonomic scope" value="Bacteria"/>
</dbReference>
<dbReference type="AlphaFoldDB" id="F0SN11"/>